<name>A0A0V0JA45_SCHSO</name>
<feature type="compositionally biased region" description="Polar residues" evidence="1">
    <location>
        <begin position="185"/>
        <end position="194"/>
    </location>
</feature>
<feature type="compositionally biased region" description="Low complexity" evidence="1">
    <location>
        <begin position="228"/>
        <end position="242"/>
    </location>
</feature>
<dbReference type="AlphaFoldDB" id="A0A0V0JA45"/>
<feature type="compositionally biased region" description="Low complexity" evidence="1">
    <location>
        <begin position="1"/>
        <end position="23"/>
    </location>
</feature>
<feature type="non-terminal residue" evidence="2">
    <location>
        <position position="400"/>
    </location>
</feature>
<sequence length="400" mass="42132">QQQQQQQQQQQPQQQPQQHQQQQVAKNVPDVNVSFAGSLQTPSGSAVSASQHMSTNFDAVSGQMARMVPQSSGGCAFPTVSSTSTHTVAERPTGSKGSKSKSSRHSRDQDLNEEQKDAIVMQNVMNILGQQHNWNRDNFQSRTSGIITGGTSSANTFSSAASEITFASSISNTAGSHSLPGSFLPSGTSPLPTVSSSARKSKSPKSPCRAGVSLASSGGTHKASARGSAAFKASRTASTAATRVTPTVGEMHQQQRQQLHLPITPTPLPLAPISVDALPTGATATVGGQSQQFAVVGGTAQIFHTHPQQHTVFVASGAVHPGLNRAATQNARMAMTPSIAAAAAATGVVSGQQQSAQQTQQQQTGHQQSAQQAYLLQHQYPQTAMQEQYQQVQQQQQQQQ</sequence>
<feature type="region of interest" description="Disordered" evidence="1">
    <location>
        <begin position="67"/>
        <end position="112"/>
    </location>
</feature>
<dbReference type="EMBL" id="GEEE01000711">
    <property type="protein sequence ID" value="JAP62514.1"/>
    <property type="molecule type" value="Transcribed_RNA"/>
</dbReference>
<feature type="non-terminal residue" evidence="2">
    <location>
        <position position="1"/>
    </location>
</feature>
<protein>
    <submittedName>
        <fullName evidence="2">Uncharacterized protein</fullName>
    </submittedName>
</protein>
<evidence type="ECO:0000256" key="1">
    <source>
        <dbReference type="SAM" id="MobiDB-lite"/>
    </source>
</evidence>
<organism evidence="2">
    <name type="scientific">Schistocephalus solidus</name>
    <name type="common">Tapeworm</name>
    <dbReference type="NCBI Taxonomy" id="70667"/>
    <lineage>
        <taxon>Eukaryota</taxon>
        <taxon>Metazoa</taxon>
        <taxon>Spiralia</taxon>
        <taxon>Lophotrochozoa</taxon>
        <taxon>Platyhelminthes</taxon>
        <taxon>Cestoda</taxon>
        <taxon>Eucestoda</taxon>
        <taxon>Diphyllobothriidea</taxon>
        <taxon>Diphyllobothriidae</taxon>
        <taxon>Schistocephalus</taxon>
    </lineage>
</organism>
<evidence type="ECO:0000313" key="2">
    <source>
        <dbReference type="EMBL" id="JAP62514.1"/>
    </source>
</evidence>
<feature type="region of interest" description="Disordered" evidence="1">
    <location>
        <begin position="356"/>
        <end position="375"/>
    </location>
</feature>
<feature type="compositionally biased region" description="Polar residues" evidence="1">
    <location>
        <begin position="69"/>
        <end position="87"/>
    </location>
</feature>
<proteinExistence type="predicted"/>
<feature type="compositionally biased region" description="Low complexity" evidence="1">
    <location>
        <begin position="356"/>
        <end position="373"/>
    </location>
</feature>
<feature type="region of interest" description="Disordered" evidence="1">
    <location>
        <begin position="181"/>
        <end position="257"/>
    </location>
</feature>
<accession>A0A0V0JA45</accession>
<feature type="compositionally biased region" description="Polar residues" evidence="1">
    <location>
        <begin position="35"/>
        <end position="52"/>
    </location>
</feature>
<reference evidence="2" key="1">
    <citation type="submission" date="2016-01" db="EMBL/GenBank/DDBJ databases">
        <title>Reference transcriptome for the parasite Schistocephalus solidus: insights into the molecular evolution of parasitism.</title>
        <authorList>
            <person name="Hebert F.O."/>
            <person name="Grambauer S."/>
            <person name="Barber I."/>
            <person name="Landry C.R."/>
            <person name="Aubin-Horth N."/>
        </authorList>
    </citation>
    <scope>NUCLEOTIDE SEQUENCE</scope>
</reference>
<feature type="region of interest" description="Disordered" evidence="1">
    <location>
        <begin position="1"/>
        <end position="52"/>
    </location>
</feature>
<gene>
    <name evidence="2" type="ORF">TR151066</name>
</gene>